<name>A0ABN3WWA5_9ACTN</name>
<dbReference type="InterPro" id="IPR045155">
    <property type="entry name" value="Beta-lactam_cat"/>
</dbReference>
<keyword evidence="3 5" id="KW-0378">Hydrolase</keyword>
<accession>A0ABN3WWA5</accession>
<evidence type="ECO:0000256" key="5">
    <source>
        <dbReference type="RuleBase" id="RU361140"/>
    </source>
</evidence>
<evidence type="ECO:0000256" key="1">
    <source>
        <dbReference type="ARBA" id="ARBA00009009"/>
    </source>
</evidence>
<comment type="catalytic activity">
    <reaction evidence="5">
        <text>a beta-lactam + H2O = a substituted beta-amino acid</text>
        <dbReference type="Rhea" id="RHEA:20401"/>
        <dbReference type="ChEBI" id="CHEBI:15377"/>
        <dbReference type="ChEBI" id="CHEBI:35627"/>
        <dbReference type="ChEBI" id="CHEBI:140347"/>
        <dbReference type="EC" id="3.5.2.6"/>
    </reaction>
</comment>
<comment type="caution">
    <text evidence="8">The sequence shown here is derived from an EMBL/GenBank/DDBJ whole genome shotgun (WGS) entry which is preliminary data.</text>
</comment>
<dbReference type="PRINTS" id="PR00118">
    <property type="entry name" value="BLACTAMASEA"/>
</dbReference>
<feature type="compositionally biased region" description="Low complexity" evidence="6">
    <location>
        <begin position="65"/>
        <end position="75"/>
    </location>
</feature>
<keyword evidence="4 5" id="KW-0046">Antibiotic resistance</keyword>
<protein>
    <recommendedName>
        <fullName evidence="2 5">Beta-lactamase</fullName>
        <ecNumber evidence="2 5">3.5.2.6</ecNumber>
    </recommendedName>
</protein>
<proteinExistence type="inferred from homology"/>
<evidence type="ECO:0000256" key="2">
    <source>
        <dbReference type="ARBA" id="ARBA00012865"/>
    </source>
</evidence>
<dbReference type="InterPro" id="IPR012338">
    <property type="entry name" value="Beta-lactam/transpept-like"/>
</dbReference>
<evidence type="ECO:0000313" key="8">
    <source>
        <dbReference type="EMBL" id="GAA2927110.1"/>
    </source>
</evidence>
<dbReference type="EC" id="3.5.2.6" evidence="2 5"/>
<evidence type="ECO:0000259" key="7">
    <source>
        <dbReference type="Pfam" id="PF13354"/>
    </source>
</evidence>
<evidence type="ECO:0000313" key="9">
    <source>
        <dbReference type="Proteomes" id="UP001500403"/>
    </source>
</evidence>
<dbReference type="NCBIfam" id="NF033103">
    <property type="entry name" value="bla_class_A"/>
    <property type="match status" value="1"/>
</dbReference>
<dbReference type="EMBL" id="BAAAUD010000012">
    <property type="protein sequence ID" value="GAA2927110.1"/>
    <property type="molecule type" value="Genomic_DNA"/>
</dbReference>
<dbReference type="Gene3D" id="3.40.710.10">
    <property type="entry name" value="DD-peptidase/beta-lactamase superfamily"/>
    <property type="match status" value="1"/>
</dbReference>
<dbReference type="PANTHER" id="PTHR35333:SF3">
    <property type="entry name" value="BETA-LACTAMASE-TYPE TRANSPEPTIDASE FOLD CONTAINING PROTEIN"/>
    <property type="match status" value="1"/>
</dbReference>
<dbReference type="Proteomes" id="UP001500403">
    <property type="component" value="Unassembled WGS sequence"/>
</dbReference>
<dbReference type="PROSITE" id="PS00146">
    <property type="entry name" value="BETA_LACTAMASE_A"/>
    <property type="match status" value="1"/>
</dbReference>
<comment type="similarity">
    <text evidence="1 5">Belongs to the class-A beta-lactamase family.</text>
</comment>
<organism evidence="8 9">
    <name type="scientific">Streptomyces enissocaesilis</name>
    <dbReference type="NCBI Taxonomy" id="332589"/>
    <lineage>
        <taxon>Bacteria</taxon>
        <taxon>Bacillati</taxon>
        <taxon>Actinomycetota</taxon>
        <taxon>Actinomycetes</taxon>
        <taxon>Kitasatosporales</taxon>
        <taxon>Streptomycetaceae</taxon>
        <taxon>Streptomyces</taxon>
        <taxon>Streptomyces rochei group</taxon>
    </lineage>
</organism>
<evidence type="ECO:0000256" key="4">
    <source>
        <dbReference type="ARBA" id="ARBA00023251"/>
    </source>
</evidence>
<dbReference type="Pfam" id="PF13354">
    <property type="entry name" value="Beta-lactamase2"/>
    <property type="match status" value="1"/>
</dbReference>
<reference evidence="8 9" key="1">
    <citation type="journal article" date="2019" name="Int. J. Syst. Evol. Microbiol.">
        <title>The Global Catalogue of Microorganisms (GCM) 10K type strain sequencing project: providing services to taxonomists for standard genome sequencing and annotation.</title>
        <authorList>
            <consortium name="The Broad Institute Genomics Platform"/>
            <consortium name="The Broad Institute Genome Sequencing Center for Infectious Disease"/>
            <person name="Wu L."/>
            <person name="Ma J."/>
        </authorList>
    </citation>
    <scope>NUCLEOTIDE SEQUENCE [LARGE SCALE GENOMIC DNA]</scope>
    <source>
        <strain evidence="8 9">JCM 9088</strain>
    </source>
</reference>
<dbReference type="PANTHER" id="PTHR35333">
    <property type="entry name" value="BETA-LACTAMASE"/>
    <property type="match status" value="1"/>
</dbReference>
<dbReference type="InterPro" id="IPR000871">
    <property type="entry name" value="Beta-lactam_class-A"/>
</dbReference>
<sequence>MTRTGMGPCRSIPYAPLCGAPRRFWTMQHTRARRAVLGALATLALVPLVACGRGDSPASSPPPAKTTGPGAAASPNTNATPSADAKPFARDFKELERKFDARLGVYAVDTGTGREVAYNDGERFAYASTFKALAAGAVLREYSLSGLDQVITYSKDDLAAHSPVTEKHVGTGMTLGALCDAAVRFSDNTAANLLLDRLGGPHGLDAVLEEIGDDVTRMERREPELNQWTPGATRDTSTPRALAGDLRAFVLGDVLGKGERAQLTKWLRTSTTGAELIRAGMPEGWVVGDKTGAGGTYGTRNDIAVVWPPGTAPVVVAIMTNRTGEDAAYDNELIAEAASVVADTLS</sequence>
<keyword evidence="9" id="KW-1185">Reference proteome</keyword>
<evidence type="ECO:0000256" key="3">
    <source>
        <dbReference type="ARBA" id="ARBA00022801"/>
    </source>
</evidence>
<gene>
    <name evidence="8" type="primary">bla</name>
    <name evidence="8" type="ORF">GCM10010446_09440</name>
</gene>
<feature type="region of interest" description="Disordered" evidence="6">
    <location>
        <begin position="54"/>
        <end position="85"/>
    </location>
</feature>
<evidence type="ECO:0000256" key="6">
    <source>
        <dbReference type="SAM" id="MobiDB-lite"/>
    </source>
</evidence>
<dbReference type="SUPFAM" id="SSF56601">
    <property type="entry name" value="beta-lactamase/transpeptidase-like"/>
    <property type="match status" value="1"/>
</dbReference>
<dbReference type="InterPro" id="IPR023650">
    <property type="entry name" value="Beta-lactam_class-A_AS"/>
</dbReference>
<feature type="domain" description="Beta-lactamase class A catalytic" evidence="7">
    <location>
        <begin position="104"/>
        <end position="320"/>
    </location>
</feature>